<keyword evidence="2" id="KW-1185">Reference proteome</keyword>
<gene>
    <name evidence="1" type="ORF">EK0264_05640</name>
</gene>
<dbReference type="RefSeq" id="WP_159543742.1">
    <property type="nucleotide sequence ID" value="NZ_CP047156.1"/>
</dbReference>
<evidence type="ECO:0000313" key="1">
    <source>
        <dbReference type="EMBL" id="QHB99813.1"/>
    </source>
</evidence>
<dbReference type="KEGG" id="eke:EK0264_05640"/>
<evidence type="ECO:0000313" key="2">
    <source>
        <dbReference type="Proteomes" id="UP000463857"/>
    </source>
</evidence>
<dbReference type="InParanoid" id="A0A7L4YLV9"/>
<dbReference type="SUPFAM" id="SSF69635">
    <property type="entry name" value="Type III secretory system chaperone-like"/>
    <property type="match status" value="1"/>
</dbReference>
<dbReference type="AlphaFoldDB" id="A0A7L4YLV9"/>
<sequence length="186" mass="21429">MASFSDTTSQAVKDAAATIEKTLAEMEVDFTKVDDDHFVADLPGVRRLKTSCHLRVNEHSLHVSAFVMRHPDESREELWEYLLTKNARAYTIAWSIDRLRDVYLTGRLPLIAVTPEEIDRLLGTVLQMADDNFNPMIEIGFRSAIEREYKWRVSRGESTKNLEGFAGLIERMQREEREAQPARDDE</sequence>
<dbReference type="EMBL" id="CP047156">
    <property type="protein sequence ID" value="QHB99813.1"/>
    <property type="molecule type" value="Genomic_DNA"/>
</dbReference>
<dbReference type="Proteomes" id="UP000463857">
    <property type="component" value="Chromosome"/>
</dbReference>
<protein>
    <submittedName>
        <fullName evidence="1">YbjN domain-containing protein</fullName>
    </submittedName>
</protein>
<dbReference type="Gene3D" id="3.30.1460.10">
    <property type="match status" value="1"/>
</dbReference>
<proteinExistence type="predicted"/>
<name>A0A7L4YLV9_9ACTN</name>
<dbReference type="Pfam" id="PF10722">
    <property type="entry name" value="YbjN"/>
    <property type="match status" value="1"/>
</dbReference>
<dbReference type="InterPro" id="IPR019660">
    <property type="entry name" value="Put_sensory_transdc_reg_YbjN"/>
</dbReference>
<organism evidence="1 2">
    <name type="scientific">Epidermidibacterium keratini</name>
    <dbReference type="NCBI Taxonomy" id="1891644"/>
    <lineage>
        <taxon>Bacteria</taxon>
        <taxon>Bacillati</taxon>
        <taxon>Actinomycetota</taxon>
        <taxon>Actinomycetes</taxon>
        <taxon>Sporichthyales</taxon>
        <taxon>Sporichthyaceae</taxon>
        <taxon>Epidermidibacterium</taxon>
    </lineage>
</organism>
<dbReference type="OrthoDB" id="3212317at2"/>
<reference evidence="1 2" key="1">
    <citation type="journal article" date="2018" name="Int. J. Syst. Evol. Microbiol.">
        <title>Epidermidibacterium keratini gen. nov., sp. nov., a member of the family Sporichthyaceae, isolated from keratin epidermis.</title>
        <authorList>
            <person name="Lee D.G."/>
            <person name="Trujillo M.E."/>
            <person name="Kang S."/>
            <person name="Nam J.J."/>
            <person name="Kim Y.J."/>
        </authorList>
    </citation>
    <scope>NUCLEOTIDE SEQUENCE [LARGE SCALE GENOMIC DNA]</scope>
    <source>
        <strain evidence="1 2">EPI-7</strain>
    </source>
</reference>
<accession>A0A7L4YLV9</accession>